<gene>
    <name evidence="1" type="ORF">LCGC14_1906400</name>
</gene>
<evidence type="ECO:0000313" key="1">
    <source>
        <dbReference type="EMBL" id="KKL90271.1"/>
    </source>
</evidence>
<dbReference type="EMBL" id="LAZR01020053">
    <property type="protein sequence ID" value="KKL90271.1"/>
    <property type="molecule type" value="Genomic_DNA"/>
</dbReference>
<protein>
    <submittedName>
        <fullName evidence="1">Uncharacterized protein</fullName>
    </submittedName>
</protein>
<proteinExistence type="predicted"/>
<organism evidence="1">
    <name type="scientific">marine sediment metagenome</name>
    <dbReference type="NCBI Taxonomy" id="412755"/>
    <lineage>
        <taxon>unclassified sequences</taxon>
        <taxon>metagenomes</taxon>
        <taxon>ecological metagenomes</taxon>
    </lineage>
</organism>
<reference evidence="1" key="1">
    <citation type="journal article" date="2015" name="Nature">
        <title>Complex archaea that bridge the gap between prokaryotes and eukaryotes.</title>
        <authorList>
            <person name="Spang A."/>
            <person name="Saw J.H."/>
            <person name="Jorgensen S.L."/>
            <person name="Zaremba-Niedzwiedzka K."/>
            <person name="Martijn J."/>
            <person name="Lind A.E."/>
            <person name="van Eijk R."/>
            <person name="Schleper C."/>
            <person name="Guy L."/>
            <person name="Ettema T.J."/>
        </authorList>
    </citation>
    <scope>NUCLEOTIDE SEQUENCE</scope>
</reference>
<feature type="non-terminal residue" evidence="1">
    <location>
        <position position="393"/>
    </location>
</feature>
<dbReference type="AlphaFoldDB" id="A0A0F9GIE4"/>
<accession>A0A0F9GIE4</accession>
<name>A0A0F9GIE4_9ZZZZ</name>
<sequence>MGIVFGTAKTGLTESGSSFTITGFNCNADSIVQVEVTIDDGTPNSDMTSVTGEGLTFVEVAEILKDNSVYSSLWRAHASSAIVNGTFTVNYTSDGGLDAVGIAIPATGTKATAADPDLGIGTVSTSQGRGASHSAAVAETASGNMVAHVGYETEASEHTPGSGYIEQAQVATTTWASAAFETNDTEHDGTGTTTVDGTFNSQTDFAIIRVELLAAPAGTTHQLAGSIAGVSTVAGNIVLNKLALAGSITGLSTLVGDIVLNKLTLAGSIAGASTLAAATIAVQRPLAGSVIGVSSLVGDIILNKLTLAGSIAGVSTLDADLTVVGTVDLAGSIGVISGLAGDLAVDHPLAGVITGASALVGNVLITRGLAGPIAGISSLVGQVNITRGLAGGV</sequence>
<comment type="caution">
    <text evidence="1">The sequence shown here is derived from an EMBL/GenBank/DDBJ whole genome shotgun (WGS) entry which is preliminary data.</text>
</comment>